<feature type="region of interest" description="Disordered" evidence="1">
    <location>
        <begin position="68"/>
        <end position="156"/>
    </location>
</feature>
<feature type="region of interest" description="Disordered" evidence="1">
    <location>
        <begin position="1"/>
        <end position="28"/>
    </location>
</feature>
<dbReference type="EMBL" id="JARVKM010000038">
    <property type="protein sequence ID" value="KAK9774909.1"/>
    <property type="molecule type" value="Genomic_DNA"/>
</dbReference>
<feature type="compositionally biased region" description="Basic and acidic residues" evidence="1">
    <location>
        <begin position="140"/>
        <end position="150"/>
    </location>
</feature>
<evidence type="ECO:0000313" key="2">
    <source>
        <dbReference type="EMBL" id="KAK9774909.1"/>
    </source>
</evidence>
<dbReference type="PANTHER" id="PTHR34693:SF3">
    <property type="match status" value="1"/>
</dbReference>
<gene>
    <name evidence="2" type="ORF">SCAR479_08464</name>
</gene>
<dbReference type="Pfam" id="PF12223">
    <property type="entry name" value="DUF3602"/>
    <property type="match status" value="1"/>
</dbReference>
<reference evidence="2 3" key="1">
    <citation type="submission" date="2024-02" db="EMBL/GenBank/DDBJ databases">
        <title>First draft genome assembly of two strains of Seiridium cardinale.</title>
        <authorList>
            <person name="Emiliani G."/>
            <person name="Scali E."/>
        </authorList>
    </citation>
    <scope>NUCLEOTIDE SEQUENCE [LARGE SCALE GENOMIC DNA]</scope>
    <source>
        <strain evidence="2 3">BM-138-000479</strain>
    </source>
</reference>
<protein>
    <submittedName>
        <fullName evidence="2">Uncharacterized protein</fullName>
    </submittedName>
</protein>
<evidence type="ECO:0000313" key="3">
    <source>
        <dbReference type="Proteomes" id="UP001465668"/>
    </source>
</evidence>
<name>A0ABR2XMK1_9PEZI</name>
<comment type="caution">
    <text evidence="2">The sequence shown here is derived from an EMBL/GenBank/DDBJ whole genome shotgun (WGS) entry which is preliminary data.</text>
</comment>
<dbReference type="InterPro" id="IPR053203">
    <property type="entry name" value="Cisplatin_resist-associated"/>
</dbReference>
<keyword evidence="3" id="KW-1185">Reference proteome</keyword>
<dbReference type="InterPro" id="IPR022024">
    <property type="entry name" value="DUF3602"/>
</dbReference>
<dbReference type="PANTHER" id="PTHR34693">
    <property type="entry name" value="PROTEIN PAR32"/>
    <property type="match status" value="1"/>
</dbReference>
<dbReference type="Proteomes" id="UP001465668">
    <property type="component" value="Unassembled WGS sequence"/>
</dbReference>
<proteinExistence type="predicted"/>
<feature type="compositionally biased region" description="Basic and acidic residues" evidence="1">
    <location>
        <begin position="93"/>
        <end position="104"/>
    </location>
</feature>
<accession>A0ABR2XMK1</accession>
<sequence length="170" mass="17883">MPMPSALATAAPLKFQPPPSTDLPDIQSPHSFFLFQNTMTAPEVSHGRGGAGNINPDDTQYVDGEIVRAGTPGSQGAGAFSTGRGGEGNIGDKGIDPTTRKDEDLVPEAAIRPSEDEDVHTGRGGAGNIHLGPEHKKKRVMDGVQHEEASTTHSSVADKLKHKVLGVFKK</sequence>
<evidence type="ECO:0000256" key="1">
    <source>
        <dbReference type="SAM" id="MobiDB-lite"/>
    </source>
</evidence>
<organism evidence="2 3">
    <name type="scientific">Seiridium cardinale</name>
    <dbReference type="NCBI Taxonomy" id="138064"/>
    <lineage>
        <taxon>Eukaryota</taxon>
        <taxon>Fungi</taxon>
        <taxon>Dikarya</taxon>
        <taxon>Ascomycota</taxon>
        <taxon>Pezizomycotina</taxon>
        <taxon>Sordariomycetes</taxon>
        <taxon>Xylariomycetidae</taxon>
        <taxon>Amphisphaeriales</taxon>
        <taxon>Sporocadaceae</taxon>
        <taxon>Seiridium</taxon>
    </lineage>
</organism>